<reference evidence="1" key="1">
    <citation type="submission" date="2020-03" db="EMBL/GenBank/DDBJ databases">
        <authorList>
            <person name="Weist P."/>
        </authorList>
    </citation>
    <scope>NUCLEOTIDE SEQUENCE</scope>
</reference>
<dbReference type="EMBL" id="CADEAL010004322">
    <property type="protein sequence ID" value="CAB1457008.1"/>
    <property type="molecule type" value="Genomic_DNA"/>
</dbReference>
<evidence type="ECO:0000313" key="2">
    <source>
        <dbReference type="Proteomes" id="UP001153269"/>
    </source>
</evidence>
<accession>A0A9N7VTP5</accession>
<dbReference type="Proteomes" id="UP001153269">
    <property type="component" value="Unassembled WGS sequence"/>
</dbReference>
<sequence>MNVAILRIRSESIRAPLGHHMGTVVTAVPVCSWCAAAVMPPIYTLNLFSSEPGSSRAPHGHSMGTTGSAVPVCTAGVQQLYWHYCPMRTMGKEKESQRVHEQEKGIRLWIGEKDKIQ</sequence>
<organism evidence="1 2">
    <name type="scientific">Pleuronectes platessa</name>
    <name type="common">European plaice</name>
    <dbReference type="NCBI Taxonomy" id="8262"/>
    <lineage>
        <taxon>Eukaryota</taxon>
        <taxon>Metazoa</taxon>
        <taxon>Chordata</taxon>
        <taxon>Craniata</taxon>
        <taxon>Vertebrata</taxon>
        <taxon>Euteleostomi</taxon>
        <taxon>Actinopterygii</taxon>
        <taxon>Neopterygii</taxon>
        <taxon>Teleostei</taxon>
        <taxon>Neoteleostei</taxon>
        <taxon>Acanthomorphata</taxon>
        <taxon>Carangaria</taxon>
        <taxon>Pleuronectiformes</taxon>
        <taxon>Pleuronectoidei</taxon>
        <taxon>Pleuronectidae</taxon>
        <taxon>Pleuronectes</taxon>
    </lineage>
</organism>
<comment type="caution">
    <text evidence="1">The sequence shown here is derived from an EMBL/GenBank/DDBJ whole genome shotgun (WGS) entry which is preliminary data.</text>
</comment>
<name>A0A9N7VTP5_PLEPL</name>
<evidence type="ECO:0000313" key="1">
    <source>
        <dbReference type="EMBL" id="CAB1457008.1"/>
    </source>
</evidence>
<gene>
    <name evidence="1" type="ORF">PLEPLA_LOCUS44812</name>
</gene>
<proteinExistence type="predicted"/>
<keyword evidence="2" id="KW-1185">Reference proteome</keyword>
<protein>
    <submittedName>
        <fullName evidence="1">Uncharacterized protein</fullName>
    </submittedName>
</protein>
<dbReference type="AlphaFoldDB" id="A0A9N7VTP5"/>